<evidence type="ECO:0000313" key="2">
    <source>
        <dbReference type="EMBL" id="MBR0665203.1"/>
    </source>
</evidence>
<dbReference type="Proteomes" id="UP001196870">
    <property type="component" value="Unassembled WGS sequence"/>
</dbReference>
<dbReference type="PROSITE" id="PS50208">
    <property type="entry name" value="CASPASE_P20"/>
    <property type="match status" value="1"/>
</dbReference>
<evidence type="ECO:0000259" key="1">
    <source>
        <dbReference type="PROSITE" id="PS50208"/>
    </source>
</evidence>
<keyword evidence="3" id="KW-1185">Reference proteome</keyword>
<dbReference type="PANTHER" id="PTHR22576:SF37">
    <property type="entry name" value="MUCOSA-ASSOCIATED LYMPHOID TISSUE LYMPHOMA TRANSLOCATION PROTEIN 1"/>
    <property type="match status" value="1"/>
</dbReference>
<dbReference type="RefSeq" id="WP_211852873.1">
    <property type="nucleotide sequence ID" value="NZ_JAAGBB010000013.1"/>
</dbReference>
<dbReference type="Pfam" id="PF00656">
    <property type="entry name" value="Peptidase_C14"/>
    <property type="match status" value="1"/>
</dbReference>
<dbReference type="InterPro" id="IPR018247">
    <property type="entry name" value="EF_Hand_1_Ca_BS"/>
</dbReference>
<dbReference type="EMBL" id="JAAGBB010000013">
    <property type="protein sequence ID" value="MBR0665203.1"/>
    <property type="molecule type" value="Genomic_DNA"/>
</dbReference>
<dbReference type="Gene3D" id="3.40.50.1460">
    <property type="match status" value="1"/>
</dbReference>
<dbReference type="InterPro" id="IPR029030">
    <property type="entry name" value="Caspase-like_dom_sf"/>
</dbReference>
<dbReference type="InterPro" id="IPR011600">
    <property type="entry name" value="Pept_C14_caspase"/>
</dbReference>
<dbReference type="InterPro" id="IPR001309">
    <property type="entry name" value="Pept_C14_p20"/>
</dbReference>
<protein>
    <recommendedName>
        <fullName evidence="1">Caspase family p20 domain-containing protein</fullName>
    </recommendedName>
</protein>
<feature type="domain" description="Caspase family p20" evidence="1">
    <location>
        <begin position="71"/>
        <end position="148"/>
    </location>
</feature>
<sequence>MTEERDMDFRSMWRHAMASAVTLCAAGLLAISAMQPGTVAARDPDYVSPRTAEDSGLRAVDNRNQVHDLYSQSHALLIGQSQYAHWRPLEAVRSEIDALRAALEESNFRVEVHYDLGSEDLARVIDAFVRTRGAVPDARLFVYFGGHGWTRDVGTRPMGFIVPVDAPEPSQDQRRFMQMALPMTLFEAYARVPDARHMLFVFDSCFSGAFFGNRGATPDLVRENRGPEDSRPASYVFARTTTLGLSRQFLAAGTSRQTVPAKSILVDLLIQVLRGQRPEADVNRDGFVTGQELGLYLTRAVVELTNDANRLNPQFGYLQDQNYNIGDFIFRLPTGEPSPAPAASTSPAVAPIAEYRPTTPPARVAPAGTVLSIPVTSIPPLPATQGGVLSNAQQSTLASIIERLTSPEDRVRRQARPDLSRFLTEIGPELSAKVSANLVRGLAHSSYRYQLGVAVALASFRQQGWRSVEPATTGDLLQRALSSVAGRDPTLRQNLEAARQGLRT</sequence>
<dbReference type="PROSITE" id="PS00018">
    <property type="entry name" value="EF_HAND_1"/>
    <property type="match status" value="1"/>
</dbReference>
<dbReference type="PANTHER" id="PTHR22576">
    <property type="entry name" value="MUCOSA ASSOCIATED LYMPHOID TISSUE LYMPHOMA TRANSLOCATION PROTEIN 1/PARACASPASE"/>
    <property type="match status" value="1"/>
</dbReference>
<accession>A0ABS5EY43</accession>
<proteinExistence type="predicted"/>
<dbReference type="InterPro" id="IPR052039">
    <property type="entry name" value="Caspase-related_regulators"/>
</dbReference>
<gene>
    <name evidence="2" type="ORF">GXW71_12635</name>
</gene>
<name>A0ABS5EY43_9PROT</name>
<evidence type="ECO:0000313" key="3">
    <source>
        <dbReference type="Proteomes" id="UP001196870"/>
    </source>
</evidence>
<comment type="caution">
    <text evidence="2">The sequence shown here is derived from an EMBL/GenBank/DDBJ whole genome shotgun (WGS) entry which is preliminary data.</text>
</comment>
<reference evidence="3" key="1">
    <citation type="journal article" date="2021" name="Syst. Appl. Microbiol.">
        <title>Roseomonas hellenica sp. nov., isolated from roots of wild-growing Alkanna tinctoria.</title>
        <authorList>
            <person name="Rat A."/>
            <person name="Naranjo H.D."/>
            <person name="Lebbe L."/>
            <person name="Cnockaert M."/>
            <person name="Krigas N."/>
            <person name="Grigoriadou K."/>
            <person name="Maloupa E."/>
            <person name="Willems A."/>
        </authorList>
    </citation>
    <scope>NUCLEOTIDE SEQUENCE [LARGE SCALE GENOMIC DNA]</scope>
    <source>
        <strain evidence="3">LMG 31523</strain>
    </source>
</reference>
<dbReference type="SUPFAM" id="SSF52129">
    <property type="entry name" value="Caspase-like"/>
    <property type="match status" value="1"/>
</dbReference>
<organism evidence="2 3">
    <name type="scientific">Plastoroseomonas hellenica</name>
    <dbReference type="NCBI Taxonomy" id="2687306"/>
    <lineage>
        <taxon>Bacteria</taxon>
        <taxon>Pseudomonadati</taxon>
        <taxon>Pseudomonadota</taxon>
        <taxon>Alphaproteobacteria</taxon>
        <taxon>Acetobacterales</taxon>
        <taxon>Acetobacteraceae</taxon>
        <taxon>Plastoroseomonas</taxon>
    </lineage>
</organism>